<dbReference type="HOGENOM" id="CLU_075452_0_0_1"/>
<evidence type="ECO:0000313" key="4">
    <source>
        <dbReference type="Proteomes" id="UP000019132"/>
    </source>
</evidence>
<keyword evidence="2" id="KW-1133">Transmembrane helix</keyword>
<evidence type="ECO:0000256" key="2">
    <source>
        <dbReference type="SAM" id="Phobius"/>
    </source>
</evidence>
<dbReference type="InParanoid" id="K3WDS8"/>
<sequence>MAMLENGKNDSRAQPPKSHNSFQDYVGRRIAILEATRISREGDAALLSAVERGSVMWLPLPLRAAFRFKMLSVFATQLLYVWALVGTALFYPQANDFAKKVFGGPQQVPSCSFSGVRIRSKDPDDEGQLLSLGWVGFVAYLVVAMAAGALFNKFGRQFVAKEGFVASLGFQFVLIMCISIDASSMDSTLSPDEYMHGVIYFYIDMVTSMAVLAALELTSLRSALVSSWLPLPKEEEVAPD</sequence>
<dbReference type="Proteomes" id="UP000019132">
    <property type="component" value="Unassembled WGS sequence"/>
</dbReference>
<keyword evidence="2" id="KW-0472">Membrane</keyword>
<dbReference type="VEuPathDB" id="FungiDB:PYU1_G003115"/>
<dbReference type="EnsemblProtists" id="PYU1_T003119">
    <property type="protein sequence ID" value="PYU1_T003119"/>
    <property type="gene ID" value="PYU1_G003115"/>
</dbReference>
<proteinExistence type="predicted"/>
<dbReference type="eggNOG" id="ENOG502R9PP">
    <property type="taxonomic scope" value="Eukaryota"/>
</dbReference>
<accession>K3WDS8</accession>
<reference evidence="3" key="3">
    <citation type="submission" date="2015-02" db="UniProtKB">
        <authorList>
            <consortium name="EnsemblProtists"/>
        </authorList>
    </citation>
    <scope>IDENTIFICATION</scope>
    <source>
        <strain evidence="3">DAOM BR144</strain>
    </source>
</reference>
<organism evidence="3 4">
    <name type="scientific">Globisporangium ultimum (strain ATCC 200006 / CBS 805.95 / DAOM BR144)</name>
    <name type="common">Pythium ultimum</name>
    <dbReference type="NCBI Taxonomy" id="431595"/>
    <lineage>
        <taxon>Eukaryota</taxon>
        <taxon>Sar</taxon>
        <taxon>Stramenopiles</taxon>
        <taxon>Oomycota</taxon>
        <taxon>Peronosporomycetes</taxon>
        <taxon>Pythiales</taxon>
        <taxon>Pythiaceae</taxon>
        <taxon>Globisporangium</taxon>
    </lineage>
</organism>
<feature type="region of interest" description="Disordered" evidence="1">
    <location>
        <begin position="1"/>
        <end position="21"/>
    </location>
</feature>
<dbReference type="EMBL" id="GL376603">
    <property type="status" value="NOT_ANNOTATED_CDS"/>
    <property type="molecule type" value="Genomic_DNA"/>
</dbReference>
<reference evidence="4" key="1">
    <citation type="journal article" date="2010" name="Genome Biol.">
        <title>Genome sequence of the necrotrophic plant pathogen Pythium ultimum reveals original pathogenicity mechanisms and effector repertoire.</title>
        <authorList>
            <person name="Levesque C.A."/>
            <person name="Brouwer H."/>
            <person name="Cano L."/>
            <person name="Hamilton J.P."/>
            <person name="Holt C."/>
            <person name="Huitema E."/>
            <person name="Raffaele S."/>
            <person name="Robideau G.P."/>
            <person name="Thines M."/>
            <person name="Win J."/>
            <person name="Zerillo M.M."/>
            <person name="Beakes G.W."/>
            <person name="Boore J.L."/>
            <person name="Busam D."/>
            <person name="Dumas B."/>
            <person name="Ferriera S."/>
            <person name="Fuerstenberg S.I."/>
            <person name="Gachon C.M."/>
            <person name="Gaulin E."/>
            <person name="Govers F."/>
            <person name="Grenville-Briggs L."/>
            <person name="Horner N."/>
            <person name="Hostetler J."/>
            <person name="Jiang R.H."/>
            <person name="Johnson J."/>
            <person name="Krajaejun T."/>
            <person name="Lin H."/>
            <person name="Meijer H.J."/>
            <person name="Moore B."/>
            <person name="Morris P."/>
            <person name="Phuntmart V."/>
            <person name="Puiu D."/>
            <person name="Shetty J."/>
            <person name="Stajich J.E."/>
            <person name="Tripathy S."/>
            <person name="Wawra S."/>
            <person name="van West P."/>
            <person name="Whitty B.R."/>
            <person name="Coutinho P.M."/>
            <person name="Henrissat B."/>
            <person name="Martin F."/>
            <person name="Thomas P.D."/>
            <person name="Tyler B.M."/>
            <person name="De Vries R.P."/>
            <person name="Kamoun S."/>
            <person name="Yandell M."/>
            <person name="Tisserat N."/>
            <person name="Buell C.R."/>
        </authorList>
    </citation>
    <scope>NUCLEOTIDE SEQUENCE</scope>
    <source>
        <strain evidence="4">DAOM:BR144</strain>
    </source>
</reference>
<feature type="transmembrane region" description="Helical" evidence="2">
    <location>
        <begin position="70"/>
        <end position="91"/>
    </location>
</feature>
<feature type="transmembrane region" description="Helical" evidence="2">
    <location>
        <begin position="163"/>
        <end position="182"/>
    </location>
</feature>
<feature type="transmembrane region" description="Helical" evidence="2">
    <location>
        <begin position="194"/>
        <end position="215"/>
    </location>
</feature>
<dbReference type="AlphaFoldDB" id="K3WDS8"/>
<feature type="transmembrane region" description="Helical" evidence="2">
    <location>
        <begin position="129"/>
        <end position="151"/>
    </location>
</feature>
<name>K3WDS8_GLOUD</name>
<evidence type="ECO:0000256" key="1">
    <source>
        <dbReference type="SAM" id="MobiDB-lite"/>
    </source>
</evidence>
<keyword evidence="4" id="KW-1185">Reference proteome</keyword>
<protein>
    <submittedName>
        <fullName evidence="3">Uncharacterized protein</fullName>
    </submittedName>
</protein>
<reference evidence="4" key="2">
    <citation type="submission" date="2010-04" db="EMBL/GenBank/DDBJ databases">
        <authorList>
            <person name="Buell R."/>
            <person name="Hamilton J."/>
            <person name="Hostetler J."/>
        </authorList>
    </citation>
    <scope>NUCLEOTIDE SEQUENCE [LARGE SCALE GENOMIC DNA]</scope>
    <source>
        <strain evidence="4">DAOM:BR144</strain>
    </source>
</reference>
<evidence type="ECO:0000313" key="3">
    <source>
        <dbReference type="EnsemblProtists" id="PYU1_T003119"/>
    </source>
</evidence>
<keyword evidence="2" id="KW-0812">Transmembrane</keyword>